<sequence length="818" mass="90707">MDKATNFNAYHKGTTIFIQDNNGTKYRAPAFMPSEHNPQVMLCFEDAAYLYYINGSSITLNSLQLSQTPQPLPAPEVTCNLLREGDIRTNSTGDVNNPDAILYLLAPTPYFLPERSATKVYGTSSANNINFLPQAKAVLNAFAGQNTLGFFEDKVDFDITRSGTQVTLKSKQGTLAILAATRSLQRLDFPDEQTVLRIEQNDIYLGDSPIPLQGQPNDKPTNSRNLPSINPTVSGTLYYNSPDAFVAFDLALGTDIGLAPKSYGASIRNTNELILIENEKGYDESDRLVIRDQYGFEKKSFPLGLWQWGAAKSTPNGKYIALARKPTSQWQSKYDTPVAIFDENGNVIKRYYNVDSYDISATGELFMVKYGNLYTMGHAPFNNGTLLTHFPDSSARSIEVDPKGQKVTFSAVGGDGIRHIYVMNLDGKQLRQLTTSNNDTKSEGSPTWSPDGNHIAFVYGESLLGCFNGLCYSECPRMIITPAHSNQIANITANDMSPAFIPYQRTEQGKIRHTCAFSPPKWGKSPDYPYNAGTVIDGGGANYGLKGTLLSASILDFKSLDLWTGASKKERESGDSIELSHDKTHFYGSFDKSGLYDVEQVKRFDLNGNETYLFNIPDHNYGPTAASPDGKYLAIGHYYPEDTLTIYSSTFRKENGRGLALKRLSGEFGGWQWRNDGSLLYAQQNAIYAHPKSFLFNESSKLITLPDSVKHLALSPDESKYAFKMGLHIWTVNVNGSNLKQLTISNGYDNYPTWSNDGKVILVTHFDDVNSPRVYAVPSDGERVYLGHTNLPTNARRLYSAEFGGIHAAARGRLIWKQ</sequence>
<dbReference type="RefSeq" id="WP_157678134.1">
    <property type="nucleotide sequence ID" value="NZ_CP021425.1"/>
</dbReference>
<protein>
    <recommendedName>
        <fullName evidence="5">Periplasmic component of the Tol biopolymer transport system</fullName>
    </recommendedName>
</protein>
<proteinExistence type="inferred from homology"/>
<evidence type="ECO:0000256" key="1">
    <source>
        <dbReference type="ARBA" id="ARBA00009820"/>
    </source>
</evidence>
<evidence type="ECO:0000313" key="3">
    <source>
        <dbReference type="EMBL" id="ARU55016.1"/>
    </source>
</evidence>
<gene>
    <name evidence="3" type="ORF">OLMES_0929</name>
</gene>
<comment type="similarity">
    <text evidence="1">Belongs to the TolB family.</text>
</comment>
<reference evidence="3 4" key="1">
    <citation type="submission" date="2017-05" db="EMBL/GenBank/DDBJ databases">
        <title>Genomic insights into alkan degradation activity of Oleiphilus messinensis.</title>
        <authorList>
            <person name="Kozyavkin S.A."/>
            <person name="Slesarev A.I."/>
            <person name="Golyshin P.N."/>
            <person name="Korzhenkov A."/>
            <person name="Golyshina O.N."/>
            <person name="Toshchakov S.V."/>
        </authorList>
    </citation>
    <scope>NUCLEOTIDE SEQUENCE [LARGE SCALE GENOMIC DNA]</scope>
    <source>
        <strain evidence="3 4">ME102</strain>
    </source>
</reference>
<feature type="region of interest" description="Disordered" evidence="2">
    <location>
        <begin position="207"/>
        <end position="227"/>
    </location>
</feature>
<dbReference type="Gene3D" id="2.120.10.30">
    <property type="entry name" value="TolB, C-terminal domain"/>
    <property type="match status" value="2"/>
</dbReference>
<evidence type="ECO:0000256" key="2">
    <source>
        <dbReference type="SAM" id="MobiDB-lite"/>
    </source>
</evidence>
<dbReference type="EMBL" id="CP021425">
    <property type="protein sequence ID" value="ARU55016.1"/>
    <property type="molecule type" value="Genomic_DNA"/>
</dbReference>
<dbReference type="Pfam" id="PF07676">
    <property type="entry name" value="PD40"/>
    <property type="match status" value="2"/>
</dbReference>
<keyword evidence="4" id="KW-1185">Reference proteome</keyword>
<dbReference type="PANTHER" id="PTHR36842">
    <property type="entry name" value="PROTEIN TOLB HOMOLOG"/>
    <property type="match status" value="1"/>
</dbReference>
<organism evidence="3 4">
    <name type="scientific">Oleiphilus messinensis</name>
    <dbReference type="NCBI Taxonomy" id="141451"/>
    <lineage>
        <taxon>Bacteria</taxon>
        <taxon>Pseudomonadati</taxon>
        <taxon>Pseudomonadota</taxon>
        <taxon>Gammaproteobacteria</taxon>
        <taxon>Oceanospirillales</taxon>
        <taxon>Oleiphilaceae</taxon>
        <taxon>Oleiphilus</taxon>
    </lineage>
</organism>
<dbReference type="KEGG" id="ome:OLMES_0929"/>
<dbReference type="InterPro" id="IPR011659">
    <property type="entry name" value="WD40"/>
</dbReference>
<evidence type="ECO:0000313" key="4">
    <source>
        <dbReference type="Proteomes" id="UP000196027"/>
    </source>
</evidence>
<dbReference type="AlphaFoldDB" id="A0A1Y0I5E8"/>
<dbReference type="Proteomes" id="UP000196027">
    <property type="component" value="Chromosome"/>
</dbReference>
<dbReference type="InterPro" id="IPR011042">
    <property type="entry name" value="6-blade_b-propeller_TolB-like"/>
</dbReference>
<dbReference type="OrthoDB" id="6198530at2"/>
<dbReference type="SUPFAM" id="SSF82171">
    <property type="entry name" value="DPP6 N-terminal domain-like"/>
    <property type="match status" value="1"/>
</dbReference>
<feature type="compositionally biased region" description="Polar residues" evidence="2">
    <location>
        <begin position="214"/>
        <end position="227"/>
    </location>
</feature>
<evidence type="ECO:0008006" key="5">
    <source>
        <dbReference type="Google" id="ProtNLM"/>
    </source>
</evidence>
<accession>A0A1Y0I5E8</accession>
<name>A0A1Y0I5E8_9GAMM</name>
<dbReference type="PANTHER" id="PTHR36842:SF1">
    <property type="entry name" value="PROTEIN TOLB"/>
    <property type="match status" value="1"/>
</dbReference>